<organism evidence="2 3">
    <name type="scientific">Romanomermis culicivorax</name>
    <name type="common">Nematode worm</name>
    <dbReference type="NCBI Taxonomy" id="13658"/>
    <lineage>
        <taxon>Eukaryota</taxon>
        <taxon>Metazoa</taxon>
        <taxon>Ecdysozoa</taxon>
        <taxon>Nematoda</taxon>
        <taxon>Enoplea</taxon>
        <taxon>Dorylaimia</taxon>
        <taxon>Mermithida</taxon>
        <taxon>Mermithoidea</taxon>
        <taxon>Mermithidae</taxon>
        <taxon>Romanomermis</taxon>
    </lineage>
</organism>
<evidence type="ECO:0000313" key="2">
    <source>
        <dbReference type="Proteomes" id="UP000887565"/>
    </source>
</evidence>
<dbReference type="AlphaFoldDB" id="A0A915HJK1"/>
<feature type="chain" id="PRO_5037495269" evidence="1">
    <location>
        <begin position="28"/>
        <end position="150"/>
    </location>
</feature>
<dbReference type="Proteomes" id="UP000887565">
    <property type="component" value="Unplaced"/>
</dbReference>
<evidence type="ECO:0000313" key="3">
    <source>
        <dbReference type="WBParaSite" id="nRc.2.0.1.t01766-RA"/>
    </source>
</evidence>
<accession>A0A915HJK1</accession>
<dbReference type="WBParaSite" id="nRc.2.0.1.t01766-RA">
    <property type="protein sequence ID" value="nRc.2.0.1.t01766-RA"/>
    <property type="gene ID" value="nRc.2.0.1.g01766"/>
</dbReference>
<keyword evidence="1" id="KW-0732">Signal</keyword>
<sequence length="150" mass="17380">MSVQSTIFLCLFACLMVAWTIVDNGQAVPVETDNKVLVFAKFTERKTIHEDRIFIGISMFLSQFNKEDDEKVAIIEEKMEKLLNANHNPWNRMAAVGASVKNERVKRSAYYYPDAYDRELQRLFSDYATDRKRAIVDSLGGDYLIRKRES</sequence>
<proteinExistence type="predicted"/>
<name>A0A915HJK1_ROMCU</name>
<reference evidence="3" key="1">
    <citation type="submission" date="2022-11" db="UniProtKB">
        <authorList>
            <consortium name="WormBaseParasite"/>
        </authorList>
    </citation>
    <scope>IDENTIFICATION</scope>
</reference>
<keyword evidence="2" id="KW-1185">Reference proteome</keyword>
<protein>
    <submittedName>
        <fullName evidence="3">RxLR effector protein</fullName>
    </submittedName>
</protein>
<feature type="signal peptide" evidence="1">
    <location>
        <begin position="1"/>
        <end position="27"/>
    </location>
</feature>
<evidence type="ECO:0000256" key="1">
    <source>
        <dbReference type="SAM" id="SignalP"/>
    </source>
</evidence>